<organism evidence="2 3">
    <name type="scientific">Roseisolibacter agri</name>
    <dbReference type="NCBI Taxonomy" id="2014610"/>
    <lineage>
        <taxon>Bacteria</taxon>
        <taxon>Pseudomonadati</taxon>
        <taxon>Gemmatimonadota</taxon>
        <taxon>Gemmatimonadia</taxon>
        <taxon>Gemmatimonadales</taxon>
        <taxon>Gemmatimonadaceae</taxon>
        <taxon>Roseisolibacter</taxon>
    </lineage>
</organism>
<dbReference type="GO" id="GO:0043565">
    <property type="term" value="F:sequence-specific DNA binding"/>
    <property type="evidence" value="ECO:0007669"/>
    <property type="project" value="InterPro"/>
</dbReference>
<dbReference type="PROSITE" id="PS01124">
    <property type="entry name" value="HTH_ARAC_FAMILY_2"/>
    <property type="match status" value="1"/>
</dbReference>
<sequence>MLVLVVHNDALRSLAGKAAARLASPPLVLDASPDARVDAGRALVAALRDSRDPHGGLLVHDFAPDAEASARWLDAVGGAWPALTVLALLGSPAGAALHQLVGHPRRFACADVVLGREITAPALGDRLAEATRALGQAATVRALATGWPLDALLLGLARHAFAMTGDGPSWPTLDALLRTAGVSRGTFVRHAAAAGFRPPLRFLQLLRVLGVAAAVRGGETAASAAARFGYGSADTLRRHFAGLTGLTPRDARHVDADDLIARMRAAGGA</sequence>
<evidence type="ECO:0000313" key="3">
    <source>
        <dbReference type="Proteomes" id="UP001161325"/>
    </source>
</evidence>
<accession>A0AA37V1E4</accession>
<dbReference type="RefSeq" id="WP_284348092.1">
    <property type="nucleotide sequence ID" value="NZ_BRXS01000001.1"/>
</dbReference>
<proteinExistence type="predicted"/>
<comment type="caution">
    <text evidence="2">The sequence shown here is derived from an EMBL/GenBank/DDBJ whole genome shotgun (WGS) entry which is preliminary data.</text>
</comment>
<dbReference type="InterPro" id="IPR018060">
    <property type="entry name" value="HTH_AraC"/>
</dbReference>
<keyword evidence="3" id="KW-1185">Reference proteome</keyword>
<name>A0AA37V1E4_9BACT</name>
<dbReference type="GO" id="GO:0003700">
    <property type="term" value="F:DNA-binding transcription factor activity"/>
    <property type="evidence" value="ECO:0007669"/>
    <property type="project" value="InterPro"/>
</dbReference>
<dbReference type="AlphaFoldDB" id="A0AA37V1E4"/>
<dbReference type="Gene3D" id="1.10.10.60">
    <property type="entry name" value="Homeodomain-like"/>
    <property type="match status" value="1"/>
</dbReference>
<dbReference type="Pfam" id="PF12833">
    <property type="entry name" value="HTH_18"/>
    <property type="match status" value="1"/>
</dbReference>
<gene>
    <name evidence="2" type="ORF">rosag_01650</name>
</gene>
<evidence type="ECO:0000313" key="2">
    <source>
        <dbReference type="EMBL" id="GLC23652.1"/>
    </source>
</evidence>
<reference evidence="2" key="1">
    <citation type="submission" date="2022-08" db="EMBL/GenBank/DDBJ databases">
        <title>Draft genome sequencing of Roseisolibacter agri AW1220.</title>
        <authorList>
            <person name="Tobiishi Y."/>
            <person name="Tonouchi A."/>
        </authorList>
    </citation>
    <scope>NUCLEOTIDE SEQUENCE</scope>
    <source>
        <strain evidence="2">AW1220</strain>
    </source>
</reference>
<evidence type="ECO:0000259" key="1">
    <source>
        <dbReference type="PROSITE" id="PS01124"/>
    </source>
</evidence>
<dbReference type="EMBL" id="BRXS01000001">
    <property type="protein sequence ID" value="GLC23652.1"/>
    <property type="molecule type" value="Genomic_DNA"/>
</dbReference>
<feature type="domain" description="HTH araC/xylS-type" evidence="1">
    <location>
        <begin position="172"/>
        <end position="254"/>
    </location>
</feature>
<dbReference type="SMART" id="SM00342">
    <property type="entry name" value="HTH_ARAC"/>
    <property type="match status" value="1"/>
</dbReference>
<dbReference type="Proteomes" id="UP001161325">
    <property type="component" value="Unassembled WGS sequence"/>
</dbReference>
<protein>
    <recommendedName>
        <fullName evidence="1">HTH araC/xylS-type domain-containing protein</fullName>
    </recommendedName>
</protein>